<evidence type="ECO:0000313" key="2">
    <source>
        <dbReference type="Proteomes" id="UP000314294"/>
    </source>
</evidence>
<dbReference type="Proteomes" id="UP000314294">
    <property type="component" value="Unassembled WGS sequence"/>
</dbReference>
<protein>
    <submittedName>
        <fullName evidence="1">Uncharacterized protein</fullName>
    </submittedName>
</protein>
<reference evidence="1 2" key="1">
    <citation type="submission" date="2019-03" db="EMBL/GenBank/DDBJ databases">
        <title>First draft genome of Liparis tanakae, snailfish: a comprehensive survey of snailfish specific genes.</title>
        <authorList>
            <person name="Kim W."/>
            <person name="Song I."/>
            <person name="Jeong J.-H."/>
            <person name="Kim D."/>
            <person name="Kim S."/>
            <person name="Ryu S."/>
            <person name="Song J.Y."/>
            <person name="Lee S.K."/>
        </authorList>
    </citation>
    <scope>NUCLEOTIDE SEQUENCE [LARGE SCALE GENOMIC DNA]</scope>
    <source>
        <tissue evidence="1">Muscle</tissue>
    </source>
</reference>
<name>A0A4Z2ELR3_9TELE</name>
<dbReference type="AlphaFoldDB" id="A0A4Z2ELR3"/>
<sequence length="92" mass="10123">MTHVNGTDDREKLEKMKQALMLLDPARHSPQTAAQEDHTLSTKLVQQLGSQTTLRVPHGSVLQRIHTACGGDAAGQHSWGRAVVISEERKKC</sequence>
<organism evidence="1 2">
    <name type="scientific">Liparis tanakae</name>
    <name type="common">Tanaka's snailfish</name>
    <dbReference type="NCBI Taxonomy" id="230148"/>
    <lineage>
        <taxon>Eukaryota</taxon>
        <taxon>Metazoa</taxon>
        <taxon>Chordata</taxon>
        <taxon>Craniata</taxon>
        <taxon>Vertebrata</taxon>
        <taxon>Euteleostomi</taxon>
        <taxon>Actinopterygii</taxon>
        <taxon>Neopterygii</taxon>
        <taxon>Teleostei</taxon>
        <taxon>Neoteleostei</taxon>
        <taxon>Acanthomorphata</taxon>
        <taxon>Eupercaria</taxon>
        <taxon>Perciformes</taxon>
        <taxon>Cottioidei</taxon>
        <taxon>Cottales</taxon>
        <taxon>Liparidae</taxon>
        <taxon>Liparis</taxon>
    </lineage>
</organism>
<proteinExistence type="predicted"/>
<evidence type="ECO:0000313" key="1">
    <source>
        <dbReference type="EMBL" id="TNN29510.1"/>
    </source>
</evidence>
<accession>A0A4Z2ELR3</accession>
<comment type="caution">
    <text evidence="1">The sequence shown here is derived from an EMBL/GenBank/DDBJ whole genome shotgun (WGS) entry which is preliminary data.</text>
</comment>
<dbReference type="EMBL" id="SRLO01005560">
    <property type="protein sequence ID" value="TNN29510.1"/>
    <property type="molecule type" value="Genomic_DNA"/>
</dbReference>
<gene>
    <name evidence="1" type="ORF">EYF80_060343</name>
</gene>
<keyword evidence="2" id="KW-1185">Reference proteome</keyword>